<dbReference type="Gene3D" id="2.40.360.10">
    <property type="entry name" value="YmcC-like"/>
    <property type="match status" value="1"/>
</dbReference>
<dbReference type="EMBL" id="JABFTV010000009">
    <property type="protein sequence ID" value="MCE8025753.1"/>
    <property type="molecule type" value="Genomic_DNA"/>
</dbReference>
<dbReference type="RefSeq" id="WP_234254711.1">
    <property type="nucleotide sequence ID" value="NZ_JABFTV010000009.1"/>
</dbReference>
<keyword evidence="2" id="KW-1185">Reference proteome</keyword>
<reference evidence="1 2" key="1">
    <citation type="journal article" date="2021" name="Front. Microbiol.">
        <title>Aerobic Denitrification and Heterotrophic Sulfur Oxidation in the Genus Halomonas Revealed by Six Novel Species Characterizations and Genome-Based Analysis.</title>
        <authorList>
            <person name="Wang L."/>
            <person name="Shao Z."/>
        </authorList>
    </citation>
    <scope>NUCLEOTIDE SEQUENCE [LARGE SCALE GENOMIC DNA]</scope>
    <source>
        <strain evidence="1 2">MCCC 1A11058</strain>
    </source>
</reference>
<comment type="caution">
    <text evidence="1">The sequence shown here is derived from an EMBL/GenBank/DDBJ whole genome shotgun (WGS) entry which is preliminary data.</text>
</comment>
<name>A0ABS9AV44_9GAMM</name>
<protein>
    <submittedName>
        <fullName evidence="1">YjbF family lipoprotein</fullName>
    </submittedName>
</protein>
<evidence type="ECO:0000313" key="2">
    <source>
        <dbReference type="Proteomes" id="UP001320272"/>
    </source>
</evidence>
<sequence>MLPQRSGLPAQAAEIPYASLSLRMGGMQGLAVMGAQVGGHSYWPLADGMMLALHGGGLYATSGLEQDLMATHYPDSILPWQLETPARFQLVRHWRNAEGELERGVAQGTLECAEAEPTRLPLGERLLQRCVQHLQWQHGPSQRSKLWRDPHDFTLWAVDERPWPGAPRIHWQVARHWWE</sequence>
<organism evidence="1 2">
    <name type="scientific">Billgrantia aerodenitrificans</name>
    <dbReference type="NCBI Taxonomy" id="2733483"/>
    <lineage>
        <taxon>Bacteria</taxon>
        <taxon>Pseudomonadati</taxon>
        <taxon>Pseudomonadota</taxon>
        <taxon>Gammaproteobacteria</taxon>
        <taxon>Oceanospirillales</taxon>
        <taxon>Halomonadaceae</taxon>
        <taxon>Billgrantia</taxon>
    </lineage>
</organism>
<evidence type="ECO:0000313" key="1">
    <source>
        <dbReference type="EMBL" id="MCE8025753.1"/>
    </source>
</evidence>
<dbReference type="InterPro" id="IPR021308">
    <property type="entry name" value="GfcB"/>
</dbReference>
<dbReference type="InterPro" id="IPR023373">
    <property type="entry name" value="YmcC_sf"/>
</dbReference>
<accession>A0ABS9AV44</accession>
<dbReference type="SUPFAM" id="SSF159270">
    <property type="entry name" value="YmcC-like"/>
    <property type="match status" value="1"/>
</dbReference>
<dbReference type="Pfam" id="PF11102">
    <property type="entry name" value="YjbF"/>
    <property type="match status" value="1"/>
</dbReference>
<gene>
    <name evidence="1" type="ORF">HOP59_16615</name>
</gene>
<proteinExistence type="predicted"/>
<keyword evidence="1" id="KW-0449">Lipoprotein</keyword>
<dbReference type="Proteomes" id="UP001320272">
    <property type="component" value="Unassembled WGS sequence"/>
</dbReference>